<protein>
    <submittedName>
        <fullName evidence="3">Pimeloyl-ACP methyl ester carboxylesterase</fullName>
    </submittedName>
</protein>
<dbReference type="AlphaFoldDB" id="A0A841QY99"/>
<dbReference type="InterPro" id="IPR000073">
    <property type="entry name" value="AB_hydrolase_1"/>
</dbReference>
<gene>
    <name evidence="3" type="ORF">HNR45_000614</name>
</gene>
<dbReference type="EMBL" id="JACHHI010000002">
    <property type="protein sequence ID" value="MBB6477584.1"/>
    <property type="molecule type" value="Genomic_DNA"/>
</dbReference>
<dbReference type="OrthoDB" id="9773293at2"/>
<dbReference type="Proteomes" id="UP000591941">
    <property type="component" value="Unassembled WGS sequence"/>
</dbReference>
<dbReference type="GeneID" id="93485887"/>
<comment type="caution">
    <text evidence="3">The sequence shown here is derived from an EMBL/GenBank/DDBJ whole genome shotgun (WGS) entry which is preliminary data.</text>
</comment>
<evidence type="ECO:0000256" key="1">
    <source>
        <dbReference type="ARBA" id="ARBA00022801"/>
    </source>
</evidence>
<evidence type="ECO:0000259" key="2">
    <source>
        <dbReference type="Pfam" id="PF12697"/>
    </source>
</evidence>
<name>A0A841QY99_9FIRM</name>
<dbReference type="InterPro" id="IPR050266">
    <property type="entry name" value="AB_hydrolase_sf"/>
</dbReference>
<dbReference type="RefSeq" id="WP_159822992.1">
    <property type="nucleotide sequence ID" value="NZ_CABWNB010000003.1"/>
</dbReference>
<proteinExistence type="predicted"/>
<accession>A0A841QY99</accession>
<dbReference type="PANTHER" id="PTHR43798">
    <property type="entry name" value="MONOACYLGLYCEROL LIPASE"/>
    <property type="match status" value="1"/>
</dbReference>
<dbReference type="InterPro" id="IPR029058">
    <property type="entry name" value="AB_hydrolase_fold"/>
</dbReference>
<keyword evidence="1" id="KW-0378">Hydrolase</keyword>
<dbReference type="SUPFAM" id="SSF53474">
    <property type="entry name" value="alpha/beta-Hydrolases"/>
    <property type="match status" value="1"/>
</dbReference>
<organism evidence="3 4">
    <name type="scientific">Negativicoccus succinicivorans</name>
    <dbReference type="NCBI Taxonomy" id="620903"/>
    <lineage>
        <taxon>Bacteria</taxon>
        <taxon>Bacillati</taxon>
        <taxon>Bacillota</taxon>
        <taxon>Negativicutes</taxon>
        <taxon>Veillonellales</taxon>
        <taxon>Veillonellaceae</taxon>
        <taxon>Negativicoccus</taxon>
    </lineage>
</organism>
<dbReference type="PANTHER" id="PTHR43798:SF31">
    <property type="entry name" value="AB HYDROLASE SUPERFAMILY PROTEIN YCLE"/>
    <property type="match status" value="1"/>
</dbReference>
<sequence>MKNGSLYFKTKDGTSLYVEISGKGRPLMLCHGWLCSGRCWQKNRDELNRHFQVITWDLRGHGRSQKTLAGHTIRQYASDIHEIILNFGLQDVILGGWSLGGPTVLSYWDQFGTEGRVTGVLLIDMTPFPYSPERWNSHALKGFNADQWNAQVNQYLNDRDGFTEAFFKKCWHGEPPADAGFALEDMRAAAPWSAVAIYNDYLTNDFSAVLPTVSVPTLVMSSDNHVFPAGVTQGQHITTLLPRGDYKEFTEAGHFFFFEQPEKFNQAVISFGK</sequence>
<dbReference type="GO" id="GO:0016787">
    <property type="term" value="F:hydrolase activity"/>
    <property type="evidence" value="ECO:0007669"/>
    <property type="project" value="UniProtKB-KW"/>
</dbReference>
<feature type="domain" description="AB hydrolase-1" evidence="2">
    <location>
        <begin position="29"/>
        <end position="267"/>
    </location>
</feature>
<keyword evidence="4" id="KW-1185">Reference proteome</keyword>
<evidence type="ECO:0000313" key="3">
    <source>
        <dbReference type="EMBL" id="MBB6477584.1"/>
    </source>
</evidence>
<evidence type="ECO:0000313" key="4">
    <source>
        <dbReference type="Proteomes" id="UP000591941"/>
    </source>
</evidence>
<dbReference type="Pfam" id="PF12697">
    <property type="entry name" value="Abhydrolase_6"/>
    <property type="match status" value="1"/>
</dbReference>
<dbReference type="GO" id="GO:0016020">
    <property type="term" value="C:membrane"/>
    <property type="evidence" value="ECO:0007669"/>
    <property type="project" value="TreeGrafter"/>
</dbReference>
<dbReference type="Gene3D" id="3.40.50.1820">
    <property type="entry name" value="alpha/beta hydrolase"/>
    <property type="match status" value="1"/>
</dbReference>
<reference evidence="3 4" key="1">
    <citation type="submission" date="2020-08" db="EMBL/GenBank/DDBJ databases">
        <title>Genomic Encyclopedia of Type Strains, Phase IV (KMG-IV): sequencing the most valuable type-strain genomes for metagenomic binning, comparative biology and taxonomic classification.</title>
        <authorList>
            <person name="Goeker M."/>
        </authorList>
    </citation>
    <scope>NUCLEOTIDE SEQUENCE [LARGE SCALE GENOMIC DNA]</scope>
    <source>
        <strain evidence="3 4">DSM 21255</strain>
    </source>
</reference>